<evidence type="ECO:0000313" key="2">
    <source>
        <dbReference type="EMBL" id="KAJ7624612.1"/>
    </source>
</evidence>
<dbReference type="EMBL" id="JARKIF010000013">
    <property type="protein sequence ID" value="KAJ7624612.1"/>
    <property type="molecule type" value="Genomic_DNA"/>
</dbReference>
<name>A0AAD7BLF3_9AGAR</name>
<protein>
    <submittedName>
        <fullName evidence="2">Uncharacterized protein</fullName>
    </submittedName>
</protein>
<gene>
    <name evidence="2" type="ORF">FB45DRAFT_923824</name>
</gene>
<feature type="transmembrane region" description="Helical" evidence="1">
    <location>
        <begin position="112"/>
        <end position="145"/>
    </location>
</feature>
<reference evidence="2" key="1">
    <citation type="submission" date="2023-03" db="EMBL/GenBank/DDBJ databases">
        <title>Massive genome expansion in bonnet fungi (Mycena s.s.) driven by repeated elements and novel gene families across ecological guilds.</title>
        <authorList>
            <consortium name="Lawrence Berkeley National Laboratory"/>
            <person name="Harder C.B."/>
            <person name="Miyauchi S."/>
            <person name="Viragh M."/>
            <person name="Kuo A."/>
            <person name="Thoen E."/>
            <person name="Andreopoulos B."/>
            <person name="Lu D."/>
            <person name="Skrede I."/>
            <person name="Drula E."/>
            <person name="Henrissat B."/>
            <person name="Morin E."/>
            <person name="Kohler A."/>
            <person name="Barry K."/>
            <person name="LaButti K."/>
            <person name="Morin E."/>
            <person name="Salamov A."/>
            <person name="Lipzen A."/>
            <person name="Mereny Z."/>
            <person name="Hegedus B."/>
            <person name="Baldrian P."/>
            <person name="Stursova M."/>
            <person name="Weitz H."/>
            <person name="Taylor A."/>
            <person name="Grigoriev I.V."/>
            <person name="Nagy L.G."/>
            <person name="Martin F."/>
            <person name="Kauserud H."/>
        </authorList>
    </citation>
    <scope>NUCLEOTIDE SEQUENCE</scope>
    <source>
        <strain evidence="2">9284</strain>
    </source>
</reference>
<proteinExistence type="predicted"/>
<accession>A0AAD7BLF3</accession>
<evidence type="ECO:0000313" key="3">
    <source>
        <dbReference type="Proteomes" id="UP001221142"/>
    </source>
</evidence>
<dbReference type="Proteomes" id="UP001221142">
    <property type="component" value="Unassembled WGS sequence"/>
</dbReference>
<keyword evidence="1" id="KW-1133">Transmembrane helix</keyword>
<keyword evidence="1" id="KW-0472">Membrane</keyword>
<comment type="caution">
    <text evidence="2">The sequence shown here is derived from an EMBL/GenBank/DDBJ whole genome shotgun (WGS) entry which is preliminary data.</text>
</comment>
<sequence>MSYTCYQPQALSFGVLQHSAWGRLEGIRGKRGMTVRGTYSSLIGLWTYLVRVNASLADPDSSCAPPHAVNRVCRLASDPCVILANASSHSNIPQECSLCPLSSKRCHRSAKYGFLVFVDVCFFAYEAPSLLIPAFHLLSLCYVYLDAAPLKTACQVAPAP</sequence>
<keyword evidence="3" id="KW-1185">Reference proteome</keyword>
<dbReference type="AlphaFoldDB" id="A0AAD7BLF3"/>
<evidence type="ECO:0000256" key="1">
    <source>
        <dbReference type="SAM" id="Phobius"/>
    </source>
</evidence>
<keyword evidence="1" id="KW-0812">Transmembrane</keyword>
<organism evidence="2 3">
    <name type="scientific">Roridomyces roridus</name>
    <dbReference type="NCBI Taxonomy" id="1738132"/>
    <lineage>
        <taxon>Eukaryota</taxon>
        <taxon>Fungi</taxon>
        <taxon>Dikarya</taxon>
        <taxon>Basidiomycota</taxon>
        <taxon>Agaricomycotina</taxon>
        <taxon>Agaricomycetes</taxon>
        <taxon>Agaricomycetidae</taxon>
        <taxon>Agaricales</taxon>
        <taxon>Marasmiineae</taxon>
        <taxon>Mycenaceae</taxon>
        <taxon>Roridomyces</taxon>
    </lineage>
</organism>